<accession>A0A0K2U564</accession>
<proteinExistence type="predicted"/>
<dbReference type="AlphaFoldDB" id="A0A0K2U564"/>
<evidence type="ECO:0000313" key="1">
    <source>
        <dbReference type="EMBL" id="CDW33414.1"/>
    </source>
</evidence>
<name>A0A0K2U564_LEPSM</name>
<reference evidence="1" key="1">
    <citation type="submission" date="2014-05" db="EMBL/GenBank/DDBJ databases">
        <authorList>
            <person name="Chronopoulou M."/>
        </authorList>
    </citation>
    <scope>NUCLEOTIDE SEQUENCE</scope>
    <source>
        <tissue evidence="1">Whole organism</tissue>
    </source>
</reference>
<organism evidence="1">
    <name type="scientific">Lepeophtheirus salmonis</name>
    <name type="common">Salmon louse</name>
    <name type="synonym">Caligus salmonis</name>
    <dbReference type="NCBI Taxonomy" id="72036"/>
    <lineage>
        <taxon>Eukaryota</taxon>
        <taxon>Metazoa</taxon>
        <taxon>Ecdysozoa</taxon>
        <taxon>Arthropoda</taxon>
        <taxon>Crustacea</taxon>
        <taxon>Multicrustacea</taxon>
        <taxon>Hexanauplia</taxon>
        <taxon>Copepoda</taxon>
        <taxon>Siphonostomatoida</taxon>
        <taxon>Caligidae</taxon>
        <taxon>Lepeophtheirus</taxon>
    </lineage>
</organism>
<protein>
    <submittedName>
        <fullName evidence="1">Uncharacterized protein</fullName>
    </submittedName>
</protein>
<dbReference type="EMBL" id="HACA01016053">
    <property type="protein sequence ID" value="CDW33414.1"/>
    <property type="molecule type" value="Transcribed_RNA"/>
</dbReference>
<sequence>MKFEDKLLHSSVITAFRISKFG</sequence>